<feature type="compositionally biased region" description="Acidic residues" evidence="1">
    <location>
        <begin position="293"/>
        <end position="306"/>
    </location>
</feature>
<feature type="compositionally biased region" description="Polar residues" evidence="1">
    <location>
        <begin position="256"/>
        <end position="279"/>
    </location>
</feature>
<feature type="compositionally biased region" description="Polar residues" evidence="1">
    <location>
        <begin position="238"/>
        <end position="248"/>
    </location>
</feature>
<accession>A0A6S7HGQ5</accession>
<evidence type="ECO:0000313" key="2">
    <source>
        <dbReference type="EMBL" id="CAB3994447.1"/>
    </source>
</evidence>
<evidence type="ECO:0000313" key="3">
    <source>
        <dbReference type="Proteomes" id="UP001152795"/>
    </source>
</evidence>
<name>A0A6S7HGQ5_PARCT</name>
<feature type="region of interest" description="Disordered" evidence="1">
    <location>
        <begin position="231"/>
        <end position="306"/>
    </location>
</feature>
<protein>
    <submittedName>
        <fullName evidence="2">Uncharacterized protein</fullName>
    </submittedName>
</protein>
<comment type="caution">
    <text evidence="2">The sequence shown here is derived from an EMBL/GenBank/DDBJ whole genome shotgun (WGS) entry which is preliminary data.</text>
</comment>
<keyword evidence="3" id="KW-1185">Reference proteome</keyword>
<sequence>MFYSPKAGLLPTPNTPQIHSPNPEDYVKCSYYPIPVQAVNIIESFNIRCQPTWDINVATKYVKFKAEWDLCGQVYTSVNVDVFPKSVLSSLATYNLDQPSWNTSFTGKKLCLKLEWKVSSQHSRINVSNSSIYNQNSTDFALNSSTNSPSSFSTPYRRHNLSYQADSGYKSANRSDSHKESPIYSRRAYNENIANFPNNSPGTCTKLFKSPRKLVNRQDLYRPQSVDTANIKAKASITPKSENTSENISPKADQVKINNSPQCNNNQHSLESNQQSHASDVNPDLSVSHEKSDEEELFSDSDYEPASDFDPRTNSFGLTPKKLSFSNGYLSHAIDAEFMNLNGTCRLCHDSIPSYLAHLHVIECPKSDLDPVDEFYKTCAADLQTNKEKIQNYVKDHLQYKFNDDQIPNDTFKNCEQFYNFCSNIDELEKSQTRRFFEKCGTPPSRVINILSYEHLA</sequence>
<gene>
    <name evidence="2" type="ORF">PACLA_8A079201</name>
</gene>
<dbReference type="AlphaFoldDB" id="A0A6S7HGQ5"/>
<organism evidence="2 3">
    <name type="scientific">Paramuricea clavata</name>
    <name type="common">Red gorgonian</name>
    <name type="synonym">Violescent sea-whip</name>
    <dbReference type="NCBI Taxonomy" id="317549"/>
    <lineage>
        <taxon>Eukaryota</taxon>
        <taxon>Metazoa</taxon>
        <taxon>Cnidaria</taxon>
        <taxon>Anthozoa</taxon>
        <taxon>Octocorallia</taxon>
        <taxon>Malacalcyonacea</taxon>
        <taxon>Plexauridae</taxon>
        <taxon>Paramuricea</taxon>
    </lineage>
</organism>
<proteinExistence type="predicted"/>
<dbReference type="Proteomes" id="UP001152795">
    <property type="component" value="Unassembled WGS sequence"/>
</dbReference>
<dbReference type="EMBL" id="CACRXK020002466">
    <property type="protein sequence ID" value="CAB3994447.1"/>
    <property type="molecule type" value="Genomic_DNA"/>
</dbReference>
<reference evidence="2" key="1">
    <citation type="submission" date="2020-04" db="EMBL/GenBank/DDBJ databases">
        <authorList>
            <person name="Alioto T."/>
            <person name="Alioto T."/>
            <person name="Gomez Garrido J."/>
        </authorList>
    </citation>
    <scope>NUCLEOTIDE SEQUENCE</scope>
    <source>
        <strain evidence="2">A484AB</strain>
    </source>
</reference>
<evidence type="ECO:0000256" key="1">
    <source>
        <dbReference type="SAM" id="MobiDB-lite"/>
    </source>
</evidence>